<protein>
    <submittedName>
        <fullName evidence="2">Uncharacterized protein</fullName>
    </submittedName>
</protein>
<keyword evidence="3" id="KW-1185">Reference proteome</keyword>
<reference evidence="2 3" key="1">
    <citation type="submission" date="2018-07" db="EMBL/GenBank/DDBJ databases">
        <authorList>
            <person name="Quirk P.G."/>
            <person name="Krulwich T.A."/>
        </authorList>
    </citation>
    <scope>NUCLEOTIDE SEQUENCE [LARGE SCALE GENOMIC DNA]</scope>
    <source>
        <strain evidence="2 3">CC-BB4</strain>
    </source>
</reference>
<feature type="transmembrane region" description="Helical" evidence="1">
    <location>
        <begin position="21"/>
        <end position="45"/>
    </location>
</feature>
<organism evidence="2 3">
    <name type="scientific">Pseudolabrys taiwanensis</name>
    <dbReference type="NCBI Taxonomy" id="331696"/>
    <lineage>
        <taxon>Bacteria</taxon>
        <taxon>Pseudomonadati</taxon>
        <taxon>Pseudomonadota</taxon>
        <taxon>Alphaproteobacteria</taxon>
        <taxon>Hyphomicrobiales</taxon>
        <taxon>Xanthobacteraceae</taxon>
        <taxon>Pseudolabrys</taxon>
    </lineage>
</organism>
<name>A0A345ZRC0_9HYPH</name>
<dbReference type="RefSeq" id="WP_115688186.1">
    <property type="nucleotide sequence ID" value="NZ_CP031417.1"/>
</dbReference>
<keyword evidence="1" id="KW-1133">Transmembrane helix</keyword>
<sequence length="240" mass="26931">MADVAHRTGARARRRQRGHNPLAAPLLVLIAVIAMAAVYVGYVLWPRWPEVPVALDAPTLPIVVSGVQFNIEPAAIRQAVQRKPGMQERIDLAYLWPSLKPPDPSLKTIDGQPVDPNERLFVSIQTVDGTLPLMERVQTIYPRYMVAQPQPGPEGLTLRGFRDDTPYKGEELVFESEKPEHFMARCSLTGVRSSGGCLLERRIGDADIVFRFPRDWLNDWKTLARGIDELTARLHPPTNQ</sequence>
<evidence type="ECO:0000313" key="3">
    <source>
        <dbReference type="Proteomes" id="UP000254889"/>
    </source>
</evidence>
<keyword evidence="1" id="KW-0812">Transmembrane</keyword>
<dbReference type="AlphaFoldDB" id="A0A345ZRC0"/>
<evidence type="ECO:0000256" key="1">
    <source>
        <dbReference type="SAM" id="Phobius"/>
    </source>
</evidence>
<dbReference type="EMBL" id="CP031417">
    <property type="protein sequence ID" value="AXK79467.1"/>
    <property type="molecule type" value="Genomic_DNA"/>
</dbReference>
<keyword evidence="1" id="KW-0472">Membrane</keyword>
<dbReference type="Proteomes" id="UP000254889">
    <property type="component" value="Chromosome"/>
</dbReference>
<accession>A0A345ZRC0</accession>
<proteinExistence type="predicted"/>
<gene>
    <name evidence="2" type="ORF">DW352_02395</name>
</gene>
<dbReference type="OrthoDB" id="7959514at2"/>
<evidence type="ECO:0000313" key="2">
    <source>
        <dbReference type="EMBL" id="AXK79467.1"/>
    </source>
</evidence>
<dbReference type="KEGG" id="ptaw:DW352_02395"/>